<evidence type="ECO:0000313" key="2">
    <source>
        <dbReference type="Proteomes" id="UP000544872"/>
    </source>
</evidence>
<keyword evidence="2" id="KW-1185">Reference proteome</keyword>
<evidence type="ECO:0000313" key="1">
    <source>
        <dbReference type="EMBL" id="MBB6209098.1"/>
    </source>
</evidence>
<name>A0A7W9ZDB6_NOVIT</name>
<organism evidence="1 2">
    <name type="scientific">Novispirillum itersonii</name>
    <name type="common">Aquaspirillum itersonii</name>
    <dbReference type="NCBI Taxonomy" id="189"/>
    <lineage>
        <taxon>Bacteria</taxon>
        <taxon>Pseudomonadati</taxon>
        <taxon>Pseudomonadota</taxon>
        <taxon>Alphaproteobacteria</taxon>
        <taxon>Rhodospirillales</taxon>
        <taxon>Novispirillaceae</taxon>
        <taxon>Novispirillum</taxon>
    </lineage>
</organism>
<gene>
    <name evidence="1" type="ORF">FHS48_000479</name>
</gene>
<dbReference type="EMBL" id="JACIIX010000001">
    <property type="protein sequence ID" value="MBB6209098.1"/>
    <property type="molecule type" value="Genomic_DNA"/>
</dbReference>
<dbReference type="Proteomes" id="UP000544872">
    <property type="component" value="Unassembled WGS sequence"/>
</dbReference>
<sequence>MAQVRAAQGTVVTEDRAELIRQAMKIRKAKQQILADLSDDQRARLAALAIRGLLNEGRDEPKN</sequence>
<dbReference type="AlphaFoldDB" id="A0A7W9ZDB6"/>
<dbReference type="RefSeq" id="WP_184260948.1">
    <property type="nucleotide sequence ID" value="NZ_JACIIX010000001.1"/>
</dbReference>
<protein>
    <submittedName>
        <fullName evidence="1">Uncharacterized protein</fullName>
    </submittedName>
</protein>
<accession>A0A7W9ZDB6</accession>
<comment type="caution">
    <text evidence="1">The sequence shown here is derived from an EMBL/GenBank/DDBJ whole genome shotgun (WGS) entry which is preliminary data.</text>
</comment>
<reference evidence="1 2" key="1">
    <citation type="submission" date="2020-08" db="EMBL/GenBank/DDBJ databases">
        <title>Genomic Encyclopedia of Type Strains, Phase IV (KMG-IV): sequencing the most valuable type-strain genomes for metagenomic binning, comparative biology and taxonomic classification.</title>
        <authorList>
            <person name="Goeker M."/>
        </authorList>
    </citation>
    <scope>NUCLEOTIDE SEQUENCE [LARGE SCALE GENOMIC DNA]</scope>
    <source>
        <strain evidence="1 2">DSM 11590</strain>
    </source>
</reference>
<proteinExistence type="predicted"/>